<organism evidence="2 3">
    <name type="scientific">Prymnesium parvum</name>
    <name type="common">Toxic golden alga</name>
    <dbReference type="NCBI Taxonomy" id="97485"/>
    <lineage>
        <taxon>Eukaryota</taxon>
        <taxon>Haptista</taxon>
        <taxon>Haptophyta</taxon>
        <taxon>Prymnesiophyceae</taxon>
        <taxon>Prymnesiales</taxon>
        <taxon>Prymnesiaceae</taxon>
        <taxon>Prymnesium</taxon>
    </lineage>
</organism>
<dbReference type="SUPFAM" id="SSF53474">
    <property type="entry name" value="alpha/beta-Hydrolases"/>
    <property type="match status" value="1"/>
</dbReference>
<name>A0AB34J6H1_PRYPA</name>
<reference evidence="2 3" key="1">
    <citation type="journal article" date="2024" name="Science">
        <title>Giant polyketide synthase enzymes in the biosynthesis of giant marine polyether toxins.</title>
        <authorList>
            <person name="Fallon T.R."/>
            <person name="Shende V.V."/>
            <person name="Wierzbicki I.H."/>
            <person name="Pendleton A.L."/>
            <person name="Watervoot N.F."/>
            <person name="Auber R.P."/>
            <person name="Gonzalez D.J."/>
            <person name="Wisecaver J.H."/>
            <person name="Moore B.S."/>
        </authorList>
    </citation>
    <scope>NUCLEOTIDE SEQUENCE [LARGE SCALE GENOMIC DNA]</scope>
    <source>
        <strain evidence="2 3">12B1</strain>
    </source>
</reference>
<keyword evidence="3" id="KW-1185">Reference proteome</keyword>
<comment type="caution">
    <text evidence="2">The sequence shown here is derived from an EMBL/GenBank/DDBJ whole genome shotgun (WGS) entry which is preliminary data.</text>
</comment>
<dbReference type="Proteomes" id="UP001515480">
    <property type="component" value="Unassembled WGS sequence"/>
</dbReference>
<dbReference type="Pfam" id="PF00561">
    <property type="entry name" value="Abhydrolase_1"/>
    <property type="match status" value="1"/>
</dbReference>
<feature type="domain" description="AB hydrolase-1" evidence="1">
    <location>
        <begin position="23"/>
        <end position="171"/>
    </location>
</feature>
<dbReference type="InterPro" id="IPR029058">
    <property type="entry name" value="AB_hydrolase_fold"/>
</dbReference>
<evidence type="ECO:0000313" key="2">
    <source>
        <dbReference type="EMBL" id="KAL1512243.1"/>
    </source>
</evidence>
<gene>
    <name evidence="2" type="ORF">AB1Y20_005505</name>
</gene>
<dbReference type="Gene3D" id="3.40.50.1820">
    <property type="entry name" value="alpha/beta hydrolase"/>
    <property type="match status" value="1"/>
</dbReference>
<dbReference type="AlphaFoldDB" id="A0AB34J6H1"/>
<sequence length="269" mass="29651">MPWLPRPCGASIRYSVKGSGVPLLLLAPGGMRSCLPNWASQPIDPWSSLPLDRFQLIAIDQRSAMPAVSPGASHASIERGDGWHTFRDDQLALLDHLGLARCHLLGSCIGPSFALRLLRDAPSRFGAAVLMQPIGLARHTSEPGHAWQGLNTAATSHWFGGWAKEMIRHSLATDEALQELHASMFGGRDFVFSVTREEVKQVQAPLLVLMGCDIYHPSEISREISRLAPHAELIEEWRNSGPSAVEAATKRIEEFLLHNHARSYCMNEL</sequence>
<dbReference type="EMBL" id="JBGBPQ010000013">
    <property type="protein sequence ID" value="KAL1512243.1"/>
    <property type="molecule type" value="Genomic_DNA"/>
</dbReference>
<dbReference type="InterPro" id="IPR000073">
    <property type="entry name" value="AB_hydrolase_1"/>
</dbReference>
<evidence type="ECO:0000313" key="3">
    <source>
        <dbReference type="Proteomes" id="UP001515480"/>
    </source>
</evidence>
<proteinExistence type="predicted"/>
<accession>A0AB34J6H1</accession>
<evidence type="ECO:0000259" key="1">
    <source>
        <dbReference type="Pfam" id="PF00561"/>
    </source>
</evidence>
<protein>
    <recommendedName>
        <fullName evidence="1">AB hydrolase-1 domain-containing protein</fullName>
    </recommendedName>
</protein>